<feature type="region of interest" description="Disordered" evidence="4">
    <location>
        <begin position="1"/>
        <end position="20"/>
    </location>
</feature>
<evidence type="ECO:0000256" key="4">
    <source>
        <dbReference type="SAM" id="MobiDB-lite"/>
    </source>
</evidence>
<dbReference type="PANTHER" id="PTHR33154">
    <property type="entry name" value="TRANSCRIPTIONAL REGULATOR, ARSR FAMILY"/>
    <property type="match status" value="1"/>
</dbReference>
<feature type="compositionally biased region" description="Basic and acidic residues" evidence="4">
    <location>
        <begin position="7"/>
        <end position="20"/>
    </location>
</feature>
<evidence type="ECO:0000313" key="7">
    <source>
        <dbReference type="Proteomes" id="UP000321749"/>
    </source>
</evidence>
<dbReference type="GO" id="GO:0003677">
    <property type="term" value="F:DNA binding"/>
    <property type="evidence" value="ECO:0007669"/>
    <property type="project" value="UniProtKB-KW"/>
</dbReference>
<reference evidence="6 7" key="1">
    <citation type="submission" date="2019-07" db="EMBL/GenBank/DDBJ databases">
        <title>Whole genome shotgun sequence of Agrococcus baldri NBRC 103055.</title>
        <authorList>
            <person name="Hosoyama A."/>
            <person name="Uohara A."/>
            <person name="Ohji S."/>
            <person name="Ichikawa N."/>
        </authorList>
    </citation>
    <scope>NUCLEOTIDE SEQUENCE [LARGE SCALE GENOMIC DNA]</scope>
    <source>
        <strain evidence="6 7">NBRC 103055</strain>
    </source>
</reference>
<dbReference type="SUPFAM" id="SSF46785">
    <property type="entry name" value="Winged helix' DNA-binding domain"/>
    <property type="match status" value="1"/>
</dbReference>
<dbReference type="PANTHER" id="PTHR33154:SF18">
    <property type="entry name" value="ARSENICAL RESISTANCE OPERON REPRESSOR"/>
    <property type="match status" value="1"/>
</dbReference>
<feature type="domain" description="HTH arsR-type" evidence="5">
    <location>
        <begin position="17"/>
        <end position="107"/>
    </location>
</feature>
<dbReference type="AlphaFoldDB" id="A0AA87UQS3"/>
<evidence type="ECO:0000313" key="6">
    <source>
        <dbReference type="EMBL" id="GEK79336.1"/>
    </source>
</evidence>
<dbReference type="InterPro" id="IPR011991">
    <property type="entry name" value="ArsR-like_HTH"/>
</dbReference>
<dbReference type="RefSeq" id="WP_146792724.1">
    <property type="nucleotide sequence ID" value="NZ_BJUU01000003.1"/>
</dbReference>
<dbReference type="Proteomes" id="UP000321749">
    <property type="component" value="Unassembled WGS sequence"/>
</dbReference>
<evidence type="ECO:0000256" key="2">
    <source>
        <dbReference type="ARBA" id="ARBA00023125"/>
    </source>
</evidence>
<dbReference type="PROSITE" id="PS50987">
    <property type="entry name" value="HTH_ARSR_2"/>
    <property type="match status" value="1"/>
</dbReference>
<dbReference type="NCBIfam" id="NF033788">
    <property type="entry name" value="HTH_metalloreg"/>
    <property type="match status" value="1"/>
</dbReference>
<proteinExistence type="predicted"/>
<accession>A0AA87UQS3</accession>
<keyword evidence="1" id="KW-0805">Transcription regulation</keyword>
<dbReference type="Gene3D" id="1.10.10.10">
    <property type="entry name" value="Winged helix-like DNA-binding domain superfamily/Winged helix DNA-binding domain"/>
    <property type="match status" value="1"/>
</dbReference>
<dbReference type="InterPro" id="IPR036390">
    <property type="entry name" value="WH_DNA-bd_sf"/>
</dbReference>
<dbReference type="GO" id="GO:0003700">
    <property type="term" value="F:DNA-binding transcription factor activity"/>
    <property type="evidence" value="ECO:0007669"/>
    <property type="project" value="InterPro"/>
</dbReference>
<organism evidence="6 7">
    <name type="scientific">Agrococcus baldri</name>
    <dbReference type="NCBI Taxonomy" id="153730"/>
    <lineage>
        <taxon>Bacteria</taxon>
        <taxon>Bacillati</taxon>
        <taxon>Actinomycetota</taxon>
        <taxon>Actinomycetes</taxon>
        <taxon>Micrococcales</taxon>
        <taxon>Microbacteriaceae</taxon>
        <taxon>Agrococcus</taxon>
    </lineage>
</organism>
<evidence type="ECO:0000256" key="1">
    <source>
        <dbReference type="ARBA" id="ARBA00023015"/>
    </source>
</evidence>
<name>A0AA87UQS3_9MICO</name>
<dbReference type="Pfam" id="PF12840">
    <property type="entry name" value="HTH_20"/>
    <property type="match status" value="1"/>
</dbReference>
<protein>
    <recommendedName>
        <fullName evidence="5">HTH arsR-type domain-containing protein</fullName>
    </recommendedName>
</protein>
<dbReference type="SMART" id="SM00418">
    <property type="entry name" value="HTH_ARSR"/>
    <property type="match status" value="1"/>
</dbReference>
<dbReference type="InterPro" id="IPR051081">
    <property type="entry name" value="HTH_MetalResp_TranReg"/>
</dbReference>
<sequence length="107" mass="11554">MGARAIDPADHAGRRPLDRGSAESIAQTLRALADPTRLQLLSLIASAPDGQVTIGVLADALGLRQPTVTHHIRILVADGVVQREPVGRQVWISLSPDRRDDILDLLR</sequence>
<dbReference type="PRINTS" id="PR00778">
    <property type="entry name" value="HTHARSR"/>
</dbReference>
<evidence type="ECO:0000259" key="5">
    <source>
        <dbReference type="PROSITE" id="PS50987"/>
    </source>
</evidence>
<evidence type="ECO:0000256" key="3">
    <source>
        <dbReference type="ARBA" id="ARBA00023163"/>
    </source>
</evidence>
<comment type="caution">
    <text evidence="6">The sequence shown here is derived from an EMBL/GenBank/DDBJ whole genome shotgun (WGS) entry which is preliminary data.</text>
</comment>
<gene>
    <name evidence="6" type="ORF">ABA31_06870</name>
</gene>
<dbReference type="EMBL" id="BJUU01000003">
    <property type="protein sequence ID" value="GEK79336.1"/>
    <property type="molecule type" value="Genomic_DNA"/>
</dbReference>
<keyword evidence="3" id="KW-0804">Transcription</keyword>
<keyword evidence="7" id="KW-1185">Reference proteome</keyword>
<dbReference type="InterPro" id="IPR001845">
    <property type="entry name" value="HTH_ArsR_DNA-bd_dom"/>
</dbReference>
<dbReference type="CDD" id="cd00090">
    <property type="entry name" value="HTH_ARSR"/>
    <property type="match status" value="1"/>
</dbReference>
<keyword evidence="2" id="KW-0238">DNA-binding</keyword>
<dbReference type="InterPro" id="IPR036388">
    <property type="entry name" value="WH-like_DNA-bd_sf"/>
</dbReference>